<dbReference type="OrthoDB" id="2156793at2759"/>
<sequence>MDVYESLCRLKAKIPADDFKDIREQFYINDPSTSFNQATEILSRSNGMSDEVVEKFLHLGTDPGYAMQVSRVFQQFDLLQQAQQFLPPTNFARFVECFEFARLDITYATVMGHLLQLKQQQLTPQLGEKLEHLLDQHFGGYLDTNKRLQTSYPTEQQFAPGMELLMQQAFIALQHDPAMCQQFISILDYDQMNGIPFADSIMNVYQWIQEKDPSLWYPLASVLEQMQTLQESESNQYESYEDFVQKNFLDDDGQEYLDGEIEQARVQHLFSNMSM</sequence>
<accession>A0A1X2IXN6</accession>
<evidence type="ECO:0000313" key="1">
    <source>
        <dbReference type="EMBL" id="ORZ24057.1"/>
    </source>
</evidence>
<name>A0A1X2IXN6_9FUNG</name>
<gene>
    <name evidence="1" type="ORF">BCR42DRAFT_402152</name>
</gene>
<organism evidence="1 2">
    <name type="scientific">Absidia repens</name>
    <dbReference type="NCBI Taxonomy" id="90262"/>
    <lineage>
        <taxon>Eukaryota</taxon>
        <taxon>Fungi</taxon>
        <taxon>Fungi incertae sedis</taxon>
        <taxon>Mucoromycota</taxon>
        <taxon>Mucoromycotina</taxon>
        <taxon>Mucoromycetes</taxon>
        <taxon>Mucorales</taxon>
        <taxon>Cunninghamellaceae</taxon>
        <taxon>Absidia</taxon>
    </lineage>
</organism>
<proteinExistence type="predicted"/>
<evidence type="ECO:0000313" key="2">
    <source>
        <dbReference type="Proteomes" id="UP000193560"/>
    </source>
</evidence>
<dbReference type="AlphaFoldDB" id="A0A1X2IXN6"/>
<dbReference type="EMBL" id="MCGE01000002">
    <property type="protein sequence ID" value="ORZ24057.1"/>
    <property type="molecule type" value="Genomic_DNA"/>
</dbReference>
<comment type="caution">
    <text evidence="1">The sequence shown here is derived from an EMBL/GenBank/DDBJ whole genome shotgun (WGS) entry which is preliminary data.</text>
</comment>
<dbReference type="Proteomes" id="UP000193560">
    <property type="component" value="Unassembled WGS sequence"/>
</dbReference>
<keyword evidence="2" id="KW-1185">Reference proteome</keyword>
<protein>
    <submittedName>
        <fullName evidence="1">Uncharacterized protein</fullName>
    </submittedName>
</protein>
<reference evidence="1 2" key="1">
    <citation type="submission" date="2016-07" db="EMBL/GenBank/DDBJ databases">
        <title>Pervasive Adenine N6-methylation of Active Genes in Fungi.</title>
        <authorList>
            <consortium name="DOE Joint Genome Institute"/>
            <person name="Mondo S.J."/>
            <person name="Dannebaum R.O."/>
            <person name="Kuo R.C."/>
            <person name="Labutti K."/>
            <person name="Haridas S."/>
            <person name="Kuo A."/>
            <person name="Salamov A."/>
            <person name="Ahrendt S.R."/>
            <person name="Lipzen A."/>
            <person name="Sullivan W."/>
            <person name="Andreopoulos W.B."/>
            <person name="Clum A."/>
            <person name="Lindquist E."/>
            <person name="Daum C."/>
            <person name="Ramamoorthy G.K."/>
            <person name="Gryganskyi A."/>
            <person name="Culley D."/>
            <person name="Magnuson J.K."/>
            <person name="James T.Y."/>
            <person name="O'Malley M.A."/>
            <person name="Stajich J.E."/>
            <person name="Spatafora J.W."/>
            <person name="Visel A."/>
            <person name="Grigoriev I.V."/>
        </authorList>
    </citation>
    <scope>NUCLEOTIDE SEQUENCE [LARGE SCALE GENOMIC DNA]</scope>
    <source>
        <strain evidence="1 2">NRRL 1336</strain>
    </source>
</reference>